<evidence type="ECO:0000256" key="6">
    <source>
        <dbReference type="ARBA" id="ARBA00022968"/>
    </source>
</evidence>
<dbReference type="InterPro" id="IPR029044">
    <property type="entry name" value="Nucleotide-diphossugar_trans"/>
</dbReference>
<keyword evidence="5 12" id="KW-0812">Transmembrane</keyword>
<evidence type="ECO:0000256" key="2">
    <source>
        <dbReference type="ARBA" id="ARBA00004606"/>
    </source>
</evidence>
<gene>
    <name evidence="13" type="ORF">F444_02042</name>
</gene>
<dbReference type="Proteomes" id="UP000028582">
    <property type="component" value="Unassembled WGS sequence"/>
</dbReference>
<feature type="compositionally biased region" description="Polar residues" evidence="11">
    <location>
        <begin position="46"/>
        <end position="55"/>
    </location>
</feature>
<dbReference type="GO" id="GO:0000139">
    <property type="term" value="C:Golgi membrane"/>
    <property type="evidence" value="ECO:0007669"/>
    <property type="project" value="UniProtKB-SubCell"/>
</dbReference>
<dbReference type="OrthoDB" id="430354at2759"/>
<evidence type="ECO:0000256" key="4">
    <source>
        <dbReference type="ARBA" id="ARBA00022679"/>
    </source>
</evidence>
<evidence type="ECO:0000256" key="7">
    <source>
        <dbReference type="ARBA" id="ARBA00022989"/>
    </source>
</evidence>
<dbReference type="GO" id="GO:0046354">
    <property type="term" value="P:mannan biosynthetic process"/>
    <property type="evidence" value="ECO:0007669"/>
    <property type="project" value="TreeGrafter"/>
</dbReference>
<reference evidence="13 14" key="1">
    <citation type="submission" date="2013-11" db="EMBL/GenBank/DDBJ databases">
        <title>The Genome Sequence of Phytophthora parasitica P1976.</title>
        <authorList>
            <consortium name="The Broad Institute Genomics Platform"/>
            <person name="Russ C."/>
            <person name="Tyler B."/>
            <person name="Panabieres F."/>
            <person name="Shan W."/>
            <person name="Tripathy S."/>
            <person name="Grunwald N."/>
            <person name="Machado M."/>
            <person name="Johnson C.S."/>
            <person name="Walker B."/>
            <person name="Young S."/>
            <person name="Zeng Q."/>
            <person name="Gargeya S."/>
            <person name="Fitzgerald M."/>
            <person name="Haas B."/>
            <person name="Abouelleil A."/>
            <person name="Allen A.W."/>
            <person name="Alvarado L."/>
            <person name="Arachchi H.M."/>
            <person name="Berlin A.M."/>
            <person name="Chapman S.B."/>
            <person name="Gainer-Dewar J."/>
            <person name="Goldberg J."/>
            <person name="Griggs A."/>
            <person name="Gujja S."/>
            <person name="Hansen M."/>
            <person name="Howarth C."/>
            <person name="Imamovic A."/>
            <person name="Ireland A."/>
            <person name="Larimer J."/>
            <person name="McCowan C."/>
            <person name="Murphy C."/>
            <person name="Pearson M."/>
            <person name="Poon T.W."/>
            <person name="Priest M."/>
            <person name="Roberts A."/>
            <person name="Saif S."/>
            <person name="Shea T."/>
            <person name="Sisk P."/>
            <person name="Sykes S."/>
            <person name="Wortman J."/>
            <person name="Nusbaum C."/>
            <person name="Birren B."/>
        </authorList>
    </citation>
    <scope>NUCLEOTIDE SEQUENCE [LARGE SCALE GENOMIC DNA]</scope>
    <source>
        <strain evidence="13 14">P1976</strain>
    </source>
</reference>
<feature type="region of interest" description="Disordered" evidence="11">
    <location>
        <begin position="46"/>
        <end position="77"/>
    </location>
</feature>
<evidence type="ECO:0000313" key="14">
    <source>
        <dbReference type="Proteomes" id="UP000028582"/>
    </source>
</evidence>
<organism evidence="13 14">
    <name type="scientific">Phytophthora nicotianae P1976</name>
    <dbReference type="NCBI Taxonomy" id="1317066"/>
    <lineage>
        <taxon>Eukaryota</taxon>
        <taxon>Sar</taxon>
        <taxon>Stramenopiles</taxon>
        <taxon>Oomycota</taxon>
        <taxon>Peronosporomycetes</taxon>
        <taxon>Peronosporales</taxon>
        <taxon>Peronosporaceae</taxon>
        <taxon>Phytophthora</taxon>
    </lineage>
</organism>
<dbReference type="AlphaFoldDB" id="A0A081AYS2"/>
<dbReference type="GO" id="GO:0000026">
    <property type="term" value="F:alpha-1,2-mannosyltransferase activity"/>
    <property type="evidence" value="ECO:0007669"/>
    <property type="project" value="TreeGrafter"/>
</dbReference>
<evidence type="ECO:0000256" key="3">
    <source>
        <dbReference type="ARBA" id="ARBA00009105"/>
    </source>
</evidence>
<evidence type="ECO:0000256" key="12">
    <source>
        <dbReference type="SAM" id="Phobius"/>
    </source>
</evidence>
<evidence type="ECO:0008006" key="15">
    <source>
        <dbReference type="Google" id="ProtNLM"/>
    </source>
</evidence>
<keyword evidence="4" id="KW-0808">Transferase</keyword>
<keyword evidence="9 12" id="KW-0472">Membrane</keyword>
<dbReference type="EMBL" id="ANJA01000377">
    <property type="protein sequence ID" value="ETO84033.1"/>
    <property type="molecule type" value="Genomic_DNA"/>
</dbReference>
<accession>A0A081AYS2</accession>
<feature type="compositionally biased region" description="Basic residues" evidence="11">
    <location>
        <begin position="68"/>
        <end position="77"/>
    </location>
</feature>
<evidence type="ECO:0000256" key="5">
    <source>
        <dbReference type="ARBA" id="ARBA00022692"/>
    </source>
</evidence>
<feature type="transmembrane region" description="Helical" evidence="12">
    <location>
        <begin position="20"/>
        <end position="39"/>
    </location>
</feature>
<proteinExistence type="inferred from homology"/>
<comment type="similarity">
    <text evidence="3">Belongs to the MNN1/MNT family.</text>
</comment>
<keyword evidence="6" id="KW-0735">Signal-anchor</keyword>
<evidence type="ECO:0000256" key="1">
    <source>
        <dbReference type="ARBA" id="ARBA00004394"/>
    </source>
</evidence>
<comment type="subcellular location">
    <subcellularLocation>
        <location evidence="10">Endomembrane system</location>
        <topology evidence="10">Single-pass membrane protein</topology>
    </subcellularLocation>
    <subcellularLocation>
        <location evidence="1">Golgi apparatus membrane</location>
    </subcellularLocation>
    <subcellularLocation>
        <location evidence="2">Membrane</location>
        <topology evidence="2">Single-pass type II membrane protein</topology>
    </subcellularLocation>
</comment>
<keyword evidence="8" id="KW-0333">Golgi apparatus</keyword>
<evidence type="ECO:0000313" key="13">
    <source>
        <dbReference type="EMBL" id="ETO84033.1"/>
    </source>
</evidence>
<dbReference type="SUPFAM" id="SSF53448">
    <property type="entry name" value="Nucleotide-diphospho-sugar transferases"/>
    <property type="match status" value="1"/>
</dbReference>
<dbReference type="PANTHER" id="PTHR31646:SF1">
    <property type="entry name" value="ALPHA-1,2-MANNOSYLTRANSFERASE MNN2"/>
    <property type="match status" value="1"/>
</dbReference>
<sequence>MRRRRESEASRALRWRHAMLGVLVLTSVLYAGFIVSWTLQSPVATRQNGTRAELESNNESEAYDNKLRRGRPSSTQRKKLFSDNVPQDVVMDLPSNSSKVRRLKCLGWRAIAECRLNGSRLPQYDRDCNSTISDGTPGYCEVEDLDSNERFMIMKRTCDKGHKDTVFQCIHAPGFANFRAQAQQVMDKALVPEYTLPNMDDRSTSPSQGIVMVVYPKLVASVYATVRVLREVLHCKLPIEIWLRSDEMNKVPGALEPLLDLERNKSAGQITFQAIRHRQALQFNSKVYAIFNSKFQQVLFLDADNAPVKDPSYLFKTPEFEKSGAVFWPDFWHPGQTIFGINQTSLVWQLLDMSFVDMFEQESGQILVDRKRHAAPLALVLFYAFHLPNYFNRLKLAWGDKDLFRFAWLKFGADFHMIEKLPAVAGEVTGEVFCGMTMAQHDPRGDVIFLHRNQLKLTGNPKVENFDPRLKRVFGNVQFSQRVISEDGYPDPAIWTHLVSFREDSPRTEYIIQKHGAMNKFTGMQRCFGGRGLHKNPHFYTQEFADLNFAGLELRLREFAMNGAELQQKKINSAT</sequence>
<evidence type="ECO:0000256" key="11">
    <source>
        <dbReference type="SAM" id="MobiDB-lite"/>
    </source>
</evidence>
<evidence type="ECO:0000256" key="8">
    <source>
        <dbReference type="ARBA" id="ARBA00023034"/>
    </source>
</evidence>
<dbReference type="PANTHER" id="PTHR31646">
    <property type="entry name" value="ALPHA-1,2-MANNOSYLTRANSFERASE MNN2"/>
    <property type="match status" value="1"/>
</dbReference>
<comment type="caution">
    <text evidence="13">The sequence shown here is derived from an EMBL/GenBank/DDBJ whole genome shotgun (WGS) entry which is preliminary data.</text>
</comment>
<dbReference type="Pfam" id="PF11051">
    <property type="entry name" value="Mannosyl_trans3"/>
    <property type="match status" value="2"/>
</dbReference>
<keyword evidence="7 12" id="KW-1133">Transmembrane helix</keyword>
<protein>
    <recommendedName>
        <fullName evidence="15">Nucleotide-diphospho-sugar transferase</fullName>
    </recommendedName>
</protein>
<name>A0A081AYS2_PHYNI</name>
<evidence type="ECO:0000256" key="9">
    <source>
        <dbReference type="ARBA" id="ARBA00023136"/>
    </source>
</evidence>
<dbReference type="InterPro" id="IPR022751">
    <property type="entry name" value="Alpha_mannosyltransferase"/>
</dbReference>
<evidence type="ECO:0000256" key="10">
    <source>
        <dbReference type="ARBA" id="ARBA00037847"/>
    </source>
</evidence>